<reference evidence="1" key="1">
    <citation type="journal article" date="2014" name="Front. Microbiol.">
        <title>High frequency of phylogenetically diverse reductive dehalogenase-homologous genes in deep subseafloor sedimentary metagenomes.</title>
        <authorList>
            <person name="Kawai M."/>
            <person name="Futagami T."/>
            <person name="Toyoda A."/>
            <person name="Takaki Y."/>
            <person name="Nishi S."/>
            <person name="Hori S."/>
            <person name="Arai W."/>
            <person name="Tsubouchi T."/>
            <person name="Morono Y."/>
            <person name="Uchiyama I."/>
            <person name="Ito T."/>
            <person name="Fujiyama A."/>
            <person name="Inagaki F."/>
            <person name="Takami H."/>
        </authorList>
    </citation>
    <scope>NUCLEOTIDE SEQUENCE</scope>
    <source>
        <strain evidence="1">Expedition CK06-06</strain>
    </source>
</reference>
<proteinExistence type="predicted"/>
<dbReference type="AlphaFoldDB" id="X1VD92"/>
<dbReference type="EMBL" id="BARW01033634">
    <property type="protein sequence ID" value="GAJ11861.1"/>
    <property type="molecule type" value="Genomic_DNA"/>
</dbReference>
<name>X1VD92_9ZZZZ</name>
<sequence>MSEHIRPPVEYQATPDYPTYGQAESFAEDFRTGAENAYEKGDRYARYWLVATLDILTTLLKGNIYAVVAYPPAGFEYADTDEVAYLEYFRGWILEYHPETESWTLLVSSQEVGIDEFTRLRREFKAD</sequence>
<protein>
    <submittedName>
        <fullName evidence="1">Uncharacterized protein</fullName>
    </submittedName>
</protein>
<evidence type="ECO:0000313" key="1">
    <source>
        <dbReference type="EMBL" id="GAJ11861.1"/>
    </source>
</evidence>
<organism evidence="1">
    <name type="scientific">marine sediment metagenome</name>
    <dbReference type="NCBI Taxonomy" id="412755"/>
    <lineage>
        <taxon>unclassified sequences</taxon>
        <taxon>metagenomes</taxon>
        <taxon>ecological metagenomes</taxon>
    </lineage>
</organism>
<accession>X1VD92</accession>
<comment type="caution">
    <text evidence="1">The sequence shown here is derived from an EMBL/GenBank/DDBJ whole genome shotgun (WGS) entry which is preliminary data.</text>
</comment>
<gene>
    <name evidence="1" type="ORF">S12H4_52926</name>
</gene>